<name>A0A0R1JWJ6_9LACO</name>
<dbReference type="OrthoDB" id="58802at2"/>
<dbReference type="InterPro" id="IPR037171">
    <property type="entry name" value="NagB/RpiA_transferase-like"/>
</dbReference>
<dbReference type="GO" id="GO:0003677">
    <property type="term" value="F:DNA binding"/>
    <property type="evidence" value="ECO:0007669"/>
    <property type="project" value="UniProtKB-KW"/>
</dbReference>
<organism evidence="7 8">
    <name type="scientific">Levilactobacillus namurensis DSM 19117</name>
    <dbReference type="NCBI Taxonomy" id="1423773"/>
    <lineage>
        <taxon>Bacteria</taxon>
        <taxon>Bacillati</taxon>
        <taxon>Bacillota</taxon>
        <taxon>Bacilli</taxon>
        <taxon>Lactobacillales</taxon>
        <taxon>Lactobacillaceae</taxon>
        <taxon>Levilactobacillus</taxon>
    </lineage>
</organism>
<accession>A0A0R1JWJ6</accession>
<dbReference type="AlphaFoldDB" id="A0A0R1JWJ6"/>
<evidence type="ECO:0000259" key="5">
    <source>
        <dbReference type="Pfam" id="PF04198"/>
    </source>
</evidence>
<dbReference type="Pfam" id="PF04198">
    <property type="entry name" value="Sugar-bind"/>
    <property type="match status" value="1"/>
</dbReference>
<evidence type="ECO:0000256" key="3">
    <source>
        <dbReference type="ARBA" id="ARBA00023125"/>
    </source>
</evidence>
<evidence type="ECO:0000313" key="8">
    <source>
        <dbReference type="Proteomes" id="UP000051162"/>
    </source>
</evidence>
<dbReference type="GO" id="GO:0016829">
    <property type="term" value="F:lyase activity"/>
    <property type="evidence" value="ECO:0007669"/>
    <property type="project" value="UniProtKB-KW"/>
</dbReference>
<comment type="caution">
    <text evidence="7">The sequence shown here is derived from an EMBL/GenBank/DDBJ whole genome shotgun (WGS) entry which is preliminary data.</text>
</comment>
<dbReference type="GO" id="GO:0030246">
    <property type="term" value="F:carbohydrate binding"/>
    <property type="evidence" value="ECO:0007669"/>
    <property type="project" value="InterPro"/>
</dbReference>
<dbReference type="STRING" id="1423773.FD30_GL000327"/>
<keyword evidence="7" id="KW-0456">Lyase</keyword>
<proteinExistence type="inferred from homology"/>
<dbReference type="Gene3D" id="1.10.10.60">
    <property type="entry name" value="Homeodomain-like"/>
    <property type="match status" value="1"/>
</dbReference>
<dbReference type="GO" id="GO:0003700">
    <property type="term" value="F:DNA-binding transcription factor activity"/>
    <property type="evidence" value="ECO:0007669"/>
    <property type="project" value="InterPro"/>
</dbReference>
<feature type="domain" description="Sugar-binding" evidence="5">
    <location>
        <begin position="64"/>
        <end position="313"/>
    </location>
</feature>
<evidence type="ECO:0000259" key="6">
    <source>
        <dbReference type="Pfam" id="PF12802"/>
    </source>
</evidence>
<keyword evidence="2" id="KW-0805">Transcription regulation</keyword>
<dbReference type="RefSeq" id="WP_056944637.1">
    <property type="nucleotide sequence ID" value="NZ_AZDT01000057.1"/>
</dbReference>
<protein>
    <submittedName>
        <fullName evidence="7">Citrate lyase regulator</fullName>
    </submittedName>
</protein>
<dbReference type="EMBL" id="AZDT01000057">
    <property type="protein sequence ID" value="KRK73619.1"/>
    <property type="molecule type" value="Genomic_DNA"/>
</dbReference>
<keyword evidence="3" id="KW-0238">DNA-binding</keyword>
<sequence>MAETRDERLKQSLVVAKLYYQGDQSQSQIAQQLGISRPTVSRLLQFARQQGLVQIKIVDPMQTVQALETALKQQYAIEVHVVPTQMTPLNDLVNKVGQYAARYLEQIVTEHDIIGIGWGKTIYAIGMNLEPDALTGVEVVQLKGGVSYAKEHTYAFESLEAFANAFHTVPQYLPLPVIFDHQQTKELVEKEQHIQHLLALGRQANIAIYSVGTVRKTARLFQLEYLQDQEKQYLQAHAIGDIFSRYIDRRGQIVDPELNQRTIGISLDDLRKKQHSILVAAGDAKVPAVQAALEGGYPNCLIIDQHAAAELLKATAVD</sequence>
<keyword evidence="8" id="KW-1185">Reference proteome</keyword>
<dbReference type="GeneID" id="84782719"/>
<evidence type="ECO:0000256" key="4">
    <source>
        <dbReference type="ARBA" id="ARBA00023163"/>
    </source>
</evidence>
<dbReference type="InterPro" id="IPR051054">
    <property type="entry name" value="SorC_transcr_regulators"/>
</dbReference>
<evidence type="ECO:0000256" key="2">
    <source>
        <dbReference type="ARBA" id="ARBA00023015"/>
    </source>
</evidence>
<comment type="similarity">
    <text evidence="1">Belongs to the SorC transcriptional regulatory family.</text>
</comment>
<dbReference type="SUPFAM" id="SSF46689">
    <property type="entry name" value="Homeodomain-like"/>
    <property type="match status" value="1"/>
</dbReference>
<feature type="domain" description="HTH marR-type" evidence="6">
    <location>
        <begin position="13"/>
        <end position="54"/>
    </location>
</feature>
<evidence type="ECO:0000313" key="7">
    <source>
        <dbReference type="EMBL" id="KRK73619.1"/>
    </source>
</evidence>
<dbReference type="PATRIC" id="fig|1423773.3.peg.334"/>
<reference evidence="7 8" key="1">
    <citation type="journal article" date="2015" name="Genome Announc.">
        <title>Expanding the biotechnology potential of lactobacilli through comparative genomics of 213 strains and associated genera.</title>
        <authorList>
            <person name="Sun Z."/>
            <person name="Harris H.M."/>
            <person name="McCann A."/>
            <person name="Guo C."/>
            <person name="Argimon S."/>
            <person name="Zhang W."/>
            <person name="Yang X."/>
            <person name="Jeffery I.B."/>
            <person name="Cooney J.C."/>
            <person name="Kagawa T.F."/>
            <person name="Liu W."/>
            <person name="Song Y."/>
            <person name="Salvetti E."/>
            <person name="Wrobel A."/>
            <person name="Rasinkangas P."/>
            <person name="Parkhill J."/>
            <person name="Rea M.C."/>
            <person name="O'Sullivan O."/>
            <person name="Ritari J."/>
            <person name="Douillard F.P."/>
            <person name="Paul Ross R."/>
            <person name="Yang R."/>
            <person name="Briner A.E."/>
            <person name="Felis G.E."/>
            <person name="de Vos W.M."/>
            <person name="Barrangou R."/>
            <person name="Klaenhammer T.R."/>
            <person name="Caufield P.W."/>
            <person name="Cui Y."/>
            <person name="Zhang H."/>
            <person name="O'Toole P.W."/>
        </authorList>
    </citation>
    <scope>NUCLEOTIDE SEQUENCE [LARGE SCALE GENOMIC DNA]</scope>
    <source>
        <strain evidence="7 8">DSM 19117</strain>
    </source>
</reference>
<dbReference type="PANTHER" id="PTHR34294:SF1">
    <property type="entry name" value="TRANSCRIPTIONAL REGULATOR LSRR"/>
    <property type="match status" value="1"/>
</dbReference>
<dbReference type="InterPro" id="IPR000835">
    <property type="entry name" value="HTH_MarR-typ"/>
</dbReference>
<gene>
    <name evidence="7" type="ORF">FD30_GL000327</name>
</gene>
<dbReference type="Gene3D" id="3.40.50.1360">
    <property type="match status" value="1"/>
</dbReference>
<dbReference type="InterPro" id="IPR009057">
    <property type="entry name" value="Homeodomain-like_sf"/>
</dbReference>
<keyword evidence="4" id="KW-0804">Transcription</keyword>
<dbReference type="PANTHER" id="PTHR34294">
    <property type="entry name" value="TRANSCRIPTIONAL REGULATOR-RELATED"/>
    <property type="match status" value="1"/>
</dbReference>
<dbReference type="InterPro" id="IPR007324">
    <property type="entry name" value="Sugar-bd_dom_put"/>
</dbReference>
<dbReference type="Pfam" id="PF12802">
    <property type="entry name" value="MarR_2"/>
    <property type="match status" value="1"/>
</dbReference>
<evidence type="ECO:0000256" key="1">
    <source>
        <dbReference type="ARBA" id="ARBA00010466"/>
    </source>
</evidence>
<dbReference type="Proteomes" id="UP000051162">
    <property type="component" value="Unassembled WGS sequence"/>
</dbReference>
<dbReference type="SUPFAM" id="SSF100950">
    <property type="entry name" value="NagB/RpiA/CoA transferase-like"/>
    <property type="match status" value="1"/>
</dbReference>